<evidence type="ECO:0000256" key="1">
    <source>
        <dbReference type="ARBA" id="ARBA00004196"/>
    </source>
</evidence>
<dbReference type="InterPro" id="IPR006059">
    <property type="entry name" value="SBP"/>
</dbReference>
<evidence type="ECO:0000256" key="2">
    <source>
        <dbReference type="ARBA" id="ARBA00008520"/>
    </source>
</evidence>
<feature type="signal peptide" evidence="5">
    <location>
        <begin position="1"/>
        <end position="22"/>
    </location>
</feature>
<dbReference type="Pfam" id="PF01547">
    <property type="entry name" value="SBP_bac_1"/>
    <property type="match status" value="1"/>
</dbReference>
<evidence type="ECO:0000313" key="6">
    <source>
        <dbReference type="EMBL" id="ARI76364.1"/>
    </source>
</evidence>
<evidence type="ECO:0000256" key="4">
    <source>
        <dbReference type="ARBA" id="ARBA00022729"/>
    </source>
</evidence>
<dbReference type="GO" id="GO:0030313">
    <property type="term" value="C:cell envelope"/>
    <property type="evidence" value="ECO:0007669"/>
    <property type="project" value="UniProtKB-SubCell"/>
</dbReference>
<dbReference type="Gene3D" id="3.40.190.10">
    <property type="entry name" value="Periplasmic binding protein-like II"/>
    <property type="match status" value="1"/>
</dbReference>
<sequence>MKKWFSIVSLLTVLVLFLAACSDESSSEGEGDSEESNGDQVTLTIASWSFGTEGEKNLNRMMLDAFMEENPNIKVEIDESIADPWAESLASAASAGEMPDVFSLTNVPTAVANDWTLDITEYVNEDEEYQKLPESVRKAITYNDSVYSVPSSQHIMGYFVNKDLYNQANLDAPYLGMSLEEFETAVSDVTNVNQGVVGLNEANAIPEWYPAAASEDLGWYTFNDGFSLDSKEFINGIKLANNINTNGYAYATLTEDQKANFNGKDVTEAWFNNGIGMMWGGTWALAGYEQNADFDWDFIGVPGERPVITHDFYGISSSTEHPEAAYKLSKWMGFGKEGFMKRIEITDQEEELGLSSVPLINDQEVLDAYFKRVDVEGVEKAYENIENAVVEPFKTTPGYGQARWEAPTGVEIGDQANAPIGALIDASVSGKIKIENYASQINELANKKYEEAKEALK</sequence>
<dbReference type="Proteomes" id="UP000192527">
    <property type="component" value="Chromosome"/>
</dbReference>
<comment type="similarity">
    <text evidence="2">Belongs to the bacterial solute-binding protein 1 family.</text>
</comment>
<name>A0A1W5ZSU0_9BACI</name>
<keyword evidence="3" id="KW-0813">Transport</keyword>
<accession>A0A1W5ZSU0</accession>
<dbReference type="PANTHER" id="PTHR43649">
    <property type="entry name" value="ARABINOSE-BINDING PROTEIN-RELATED"/>
    <property type="match status" value="1"/>
</dbReference>
<evidence type="ECO:0000256" key="5">
    <source>
        <dbReference type="SAM" id="SignalP"/>
    </source>
</evidence>
<dbReference type="SUPFAM" id="SSF53850">
    <property type="entry name" value="Periplasmic binding protein-like II"/>
    <property type="match status" value="1"/>
</dbReference>
<dbReference type="PANTHER" id="PTHR43649:SF31">
    <property type="entry name" value="SN-GLYCEROL-3-PHOSPHATE-BINDING PERIPLASMIC PROTEIN UGPB"/>
    <property type="match status" value="1"/>
</dbReference>
<reference evidence="6 7" key="1">
    <citation type="submission" date="2017-04" db="EMBL/GenBank/DDBJ databases">
        <title>The whole genome sequencing and assembly of Halobacillus mangrovi strain.</title>
        <authorList>
            <person name="Lee S.-J."/>
            <person name="Park M.-K."/>
            <person name="Kim J.-Y."/>
            <person name="Lee Y.-J."/>
            <person name="Yi H."/>
            <person name="Bahn Y.-S."/>
            <person name="Kim J.F."/>
            <person name="Lee D.-W."/>
        </authorList>
    </citation>
    <scope>NUCLEOTIDE SEQUENCE [LARGE SCALE GENOMIC DNA]</scope>
    <source>
        <strain evidence="6 7">KTB 131</strain>
    </source>
</reference>
<comment type="subcellular location">
    <subcellularLocation>
        <location evidence="1">Cell envelope</location>
    </subcellularLocation>
</comment>
<keyword evidence="4 5" id="KW-0732">Signal</keyword>
<evidence type="ECO:0000313" key="7">
    <source>
        <dbReference type="Proteomes" id="UP000192527"/>
    </source>
</evidence>
<gene>
    <name evidence="6" type="ORF">HM131_05720</name>
</gene>
<proteinExistence type="inferred from homology"/>
<evidence type="ECO:0008006" key="8">
    <source>
        <dbReference type="Google" id="ProtNLM"/>
    </source>
</evidence>
<dbReference type="KEGG" id="hmn:HM131_05720"/>
<keyword evidence="7" id="KW-1185">Reference proteome</keyword>
<dbReference type="RefSeq" id="WP_085028816.1">
    <property type="nucleotide sequence ID" value="NZ_CP020772.1"/>
</dbReference>
<dbReference type="AlphaFoldDB" id="A0A1W5ZSU0"/>
<organism evidence="6 7">
    <name type="scientific">Halobacillus mangrovi</name>
    <dbReference type="NCBI Taxonomy" id="402384"/>
    <lineage>
        <taxon>Bacteria</taxon>
        <taxon>Bacillati</taxon>
        <taxon>Bacillota</taxon>
        <taxon>Bacilli</taxon>
        <taxon>Bacillales</taxon>
        <taxon>Bacillaceae</taxon>
        <taxon>Halobacillus</taxon>
    </lineage>
</organism>
<dbReference type="STRING" id="402384.HM131_05720"/>
<protein>
    <recommendedName>
        <fullName evidence="8">ABC transporter substrate-binding protein</fullName>
    </recommendedName>
</protein>
<dbReference type="InterPro" id="IPR050490">
    <property type="entry name" value="Bact_solute-bd_prot1"/>
</dbReference>
<evidence type="ECO:0000256" key="3">
    <source>
        <dbReference type="ARBA" id="ARBA00022448"/>
    </source>
</evidence>
<feature type="chain" id="PRO_5039515239" description="ABC transporter substrate-binding protein" evidence="5">
    <location>
        <begin position="23"/>
        <end position="457"/>
    </location>
</feature>
<dbReference type="OrthoDB" id="383889at2"/>
<dbReference type="PROSITE" id="PS51257">
    <property type="entry name" value="PROKAR_LIPOPROTEIN"/>
    <property type="match status" value="1"/>
</dbReference>
<dbReference type="EMBL" id="CP020772">
    <property type="protein sequence ID" value="ARI76364.1"/>
    <property type="molecule type" value="Genomic_DNA"/>
</dbReference>